<reference evidence="1 2" key="1">
    <citation type="submission" date="2018-07" db="EMBL/GenBank/DDBJ databases">
        <title>Genomic Encyclopedia of Type Strains, Phase III (KMG-III): the genomes of soil and plant-associated and newly described type strains.</title>
        <authorList>
            <person name="Whitman W."/>
        </authorList>
    </citation>
    <scope>NUCLEOTIDE SEQUENCE [LARGE SCALE GENOMIC DNA]</scope>
    <source>
        <strain evidence="1 2">CECT 7506</strain>
    </source>
</reference>
<sequence>MNETNSCSINYQLIPIGKTIGPYEPHQIWAEPDIQHAAAYMQRLVDVEWRKMIGLQGAHTIRTHFSHPKVLIQTLPPLSLADGKEGQA</sequence>
<accession>A0A368W710</accession>
<comment type="caution">
    <text evidence="1">The sequence shown here is derived from an EMBL/GenBank/DDBJ whole genome shotgun (WGS) entry which is preliminary data.</text>
</comment>
<dbReference type="AlphaFoldDB" id="A0A368W710"/>
<name>A0A368W710_9BACL</name>
<dbReference type="Proteomes" id="UP000252415">
    <property type="component" value="Unassembled WGS sequence"/>
</dbReference>
<proteinExistence type="predicted"/>
<evidence type="ECO:0000313" key="1">
    <source>
        <dbReference type="EMBL" id="RCW50846.1"/>
    </source>
</evidence>
<gene>
    <name evidence="1" type="ORF">DFP97_10238</name>
</gene>
<dbReference type="EMBL" id="QPJD01000002">
    <property type="protein sequence ID" value="RCW50846.1"/>
    <property type="molecule type" value="Genomic_DNA"/>
</dbReference>
<keyword evidence="2" id="KW-1185">Reference proteome</keyword>
<evidence type="ECO:0000313" key="2">
    <source>
        <dbReference type="Proteomes" id="UP000252415"/>
    </source>
</evidence>
<dbReference type="RefSeq" id="WP_114378371.1">
    <property type="nucleotide sequence ID" value="NZ_QPJD01000002.1"/>
</dbReference>
<dbReference type="OrthoDB" id="440232at2"/>
<protein>
    <submittedName>
        <fullName evidence="1">Uncharacterized protein</fullName>
    </submittedName>
</protein>
<organism evidence="1 2">
    <name type="scientific">Paenibacillus prosopidis</name>
    <dbReference type="NCBI Taxonomy" id="630520"/>
    <lineage>
        <taxon>Bacteria</taxon>
        <taxon>Bacillati</taxon>
        <taxon>Bacillota</taxon>
        <taxon>Bacilli</taxon>
        <taxon>Bacillales</taxon>
        <taxon>Paenibacillaceae</taxon>
        <taxon>Paenibacillus</taxon>
    </lineage>
</organism>